<keyword evidence="5" id="KW-0812">Transmembrane</keyword>
<dbReference type="GO" id="GO:0004382">
    <property type="term" value="F:GDP phosphatase activity"/>
    <property type="evidence" value="ECO:0007669"/>
    <property type="project" value="TreeGrafter"/>
</dbReference>
<dbReference type="Gene3D" id="3.30.420.150">
    <property type="entry name" value="Exopolyphosphatase. Domain 2"/>
    <property type="match status" value="1"/>
</dbReference>
<evidence type="ECO:0000256" key="2">
    <source>
        <dbReference type="ARBA" id="ARBA00022801"/>
    </source>
</evidence>
<keyword evidence="4" id="KW-0547">Nucleotide-binding</keyword>
<dbReference type="GO" id="GO:0045134">
    <property type="term" value="F:UDP phosphatase activity"/>
    <property type="evidence" value="ECO:0007669"/>
    <property type="project" value="TreeGrafter"/>
</dbReference>
<evidence type="ECO:0000256" key="5">
    <source>
        <dbReference type="SAM" id="Phobius"/>
    </source>
</evidence>
<evidence type="ECO:0000256" key="3">
    <source>
        <dbReference type="PIRSR" id="PIRSR600407-1"/>
    </source>
</evidence>
<dbReference type="Gene3D" id="3.30.420.40">
    <property type="match status" value="1"/>
</dbReference>
<feature type="binding site" evidence="4">
    <location>
        <begin position="247"/>
        <end position="251"/>
    </location>
    <ligand>
        <name>ATP</name>
        <dbReference type="ChEBI" id="CHEBI:30616"/>
    </ligand>
</feature>
<dbReference type="PANTHER" id="PTHR11782:SF83">
    <property type="entry name" value="GUANOSINE-DIPHOSPHATASE"/>
    <property type="match status" value="1"/>
</dbReference>
<sequence>MKKSVNDKKYLDSVDHINFSRLATDQHCEETQATLTKSSHEVMECNRNLRRALEFFAIVILILTLIGIIILIIVYVISLNIPDMFSVVIDAGSTSSKLHLYKWTDEPFRSNGKVTEVASDKVSPGISNYVDDATEAYTAMKPKLDKLTSSLSNKQKQNTPVYLAATAGMRLKLIEDPLGSLDLFSVIRQYLLHSGLQIKTPNERIRLLYGSEEGLYGWVSVNNILGNIQEGKRTLPTDTVGSLDLGGASTQIAFIPDSYPNAPKELLDFYPLRLYGNDFLVYSHSFLCYGKSEFQRRLMTSIAARSKKTFEIPNPCLLRGYKTEKYNASDWFTGSCMTGNYVTKTFHDEIFQPSYMKEFSFEGTGEPDECIQHMERHFKNDCNYSLCSFNNVYQPRPSGKFLAYAGFSYVMHYLFPERNTGLTLSEVTSAVKEFCRKPWTEVAKMTEENEYDFTGKYCFDGLYIVILLQKYGFTTDELWKSITFNSKINGKSVSWALGYMLDQSGHLPSESPKVSLSTKLFIVLFILLISLFIGSVIGLLLTRFCVTQSKKSASQI</sequence>
<dbReference type="GO" id="GO:0005886">
    <property type="term" value="C:plasma membrane"/>
    <property type="evidence" value="ECO:0007669"/>
    <property type="project" value="TreeGrafter"/>
</dbReference>
<keyword evidence="5" id="KW-1133">Transmembrane helix</keyword>
<dbReference type="WBParaSite" id="TREG1_102490.5">
    <property type="protein sequence ID" value="TREG1_102490.5"/>
    <property type="gene ID" value="TREG1_102490"/>
</dbReference>
<evidence type="ECO:0000256" key="4">
    <source>
        <dbReference type="PIRSR" id="PIRSR600407-2"/>
    </source>
</evidence>
<evidence type="ECO:0008006" key="9">
    <source>
        <dbReference type="Google" id="ProtNLM"/>
    </source>
</evidence>
<dbReference type="WBParaSite" id="TREG1_102490.3">
    <property type="protein sequence ID" value="TREG1_102490.3"/>
    <property type="gene ID" value="TREG1_102490"/>
</dbReference>
<reference evidence="7 8" key="2">
    <citation type="submission" date="2023-11" db="UniProtKB">
        <authorList>
            <consortium name="WormBaseParasite"/>
        </authorList>
    </citation>
    <scope>IDENTIFICATION</scope>
</reference>
<feature type="active site" description="Proton acceptor" evidence="3">
    <location>
        <position position="213"/>
    </location>
</feature>
<evidence type="ECO:0000313" key="8">
    <source>
        <dbReference type="WBParaSite" id="TREG1_102490.2"/>
    </source>
</evidence>
<accession>A0AA85IQF4</accession>
<keyword evidence="5" id="KW-0472">Membrane</keyword>
<feature type="transmembrane region" description="Helical" evidence="5">
    <location>
        <begin position="55"/>
        <end position="77"/>
    </location>
</feature>
<evidence type="ECO:0000313" key="6">
    <source>
        <dbReference type="Proteomes" id="UP000050795"/>
    </source>
</evidence>
<dbReference type="WBParaSite" id="TREG1_102490.2">
    <property type="protein sequence ID" value="TREG1_102490.2"/>
    <property type="gene ID" value="TREG1_102490"/>
</dbReference>
<comment type="similarity">
    <text evidence="1">Belongs to the GDA1/CD39 NTPase family.</text>
</comment>
<keyword evidence="6" id="KW-1185">Reference proteome</keyword>
<organism evidence="6 8">
    <name type="scientific">Trichobilharzia regenti</name>
    <name type="common">Nasal bird schistosome</name>
    <dbReference type="NCBI Taxonomy" id="157069"/>
    <lineage>
        <taxon>Eukaryota</taxon>
        <taxon>Metazoa</taxon>
        <taxon>Spiralia</taxon>
        <taxon>Lophotrochozoa</taxon>
        <taxon>Platyhelminthes</taxon>
        <taxon>Trematoda</taxon>
        <taxon>Digenea</taxon>
        <taxon>Strigeidida</taxon>
        <taxon>Schistosomatoidea</taxon>
        <taxon>Schistosomatidae</taxon>
        <taxon>Trichobilharzia</taxon>
    </lineage>
</organism>
<keyword evidence="2" id="KW-0378">Hydrolase</keyword>
<dbReference type="GO" id="GO:0017111">
    <property type="term" value="F:ribonucleoside triphosphate phosphatase activity"/>
    <property type="evidence" value="ECO:0007669"/>
    <property type="project" value="TreeGrafter"/>
</dbReference>
<dbReference type="Proteomes" id="UP000050795">
    <property type="component" value="Unassembled WGS sequence"/>
</dbReference>
<proteinExistence type="inferred from homology"/>
<protein>
    <recommendedName>
        <fullName evidence="9">Ectonucleoside triphosphate diphosphohydrolase 1</fullName>
    </recommendedName>
</protein>
<dbReference type="GO" id="GO:0009134">
    <property type="term" value="P:nucleoside diphosphate catabolic process"/>
    <property type="evidence" value="ECO:0007669"/>
    <property type="project" value="TreeGrafter"/>
</dbReference>
<evidence type="ECO:0000313" key="7">
    <source>
        <dbReference type="WBParaSite" id="TREG1_102490.1"/>
    </source>
</evidence>
<dbReference type="WBParaSite" id="TREG1_102490.6">
    <property type="protein sequence ID" value="TREG1_102490.6"/>
    <property type="gene ID" value="TREG1_102490"/>
</dbReference>
<dbReference type="Pfam" id="PF01150">
    <property type="entry name" value="GDA1_CD39"/>
    <property type="match status" value="1"/>
</dbReference>
<dbReference type="PANTHER" id="PTHR11782">
    <property type="entry name" value="ADENOSINE/GUANOSINE DIPHOSPHATASE"/>
    <property type="match status" value="1"/>
</dbReference>
<dbReference type="WBParaSite" id="TREG1_102490.1">
    <property type="protein sequence ID" value="TREG1_102490.1"/>
    <property type="gene ID" value="TREG1_102490"/>
</dbReference>
<feature type="transmembrane region" description="Helical" evidence="5">
    <location>
        <begin position="520"/>
        <end position="541"/>
    </location>
</feature>
<dbReference type="AlphaFoldDB" id="A0AA85IQF4"/>
<name>A0AA85IQF4_TRIRE</name>
<dbReference type="InterPro" id="IPR000407">
    <property type="entry name" value="GDA1_CD39_NTPase"/>
</dbReference>
<keyword evidence="4" id="KW-0067">ATP-binding</keyword>
<reference evidence="6" key="1">
    <citation type="submission" date="2022-06" db="EMBL/GenBank/DDBJ databases">
        <authorList>
            <person name="Berger JAMES D."/>
            <person name="Berger JAMES D."/>
        </authorList>
    </citation>
    <scope>NUCLEOTIDE SEQUENCE [LARGE SCALE GENOMIC DNA]</scope>
</reference>
<dbReference type="GO" id="GO:0005524">
    <property type="term" value="F:ATP binding"/>
    <property type="evidence" value="ECO:0007669"/>
    <property type="project" value="UniProtKB-KW"/>
</dbReference>
<dbReference type="WBParaSite" id="TREG1_102490.4">
    <property type="protein sequence ID" value="TREG1_102490.4"/>
    <property type="gene ID" value="TREG1_102490"/>
</dbReference>
<evidence type="ECO:0000256" key="1">
    <source>
        <dbReference type="ARBA" id="ARBA00009283"/>
    </source>
</evidence>